<dbReference type="Gene3D" id="3.20.20.10">
    <property type="entry name" value="Alanine racemase"/>
    <property type="match status" value="1"/>
</dbReference>
<name>A0A7G6E556_THEFR</name>
<evidence type="ECO:0000259" key="3">
    <source>
        <dbReference type="SMART" id="SM01119"/>
    </source>
</evidence>
<sequence>MSGLLTPYLSVNLEILENNIQTMARRAKEKGVKLRPHIKAHKMPQIALRQIQAGAVGVTVATLGEAEVMIEAGIKDILVAYQMVGKEKILRLLDLAQKARISVAVDNKKNAAELNEWAGTRNILLPVMIEIDTGLHRCGLLPGPDVVDFVKELQQLPHLEAVGLMTHAGHAYGSSPERIPDIGLEEGRQMAELAKLLEHNGIKELEVSVGSTPTALYNLQVPGVTEIRPGNYVFYDAIQVGLGVAKAEQCALQVVSMVISRPAKDRLVIDAGSKTFALDKGAHGMSVVQGFGIILGYPHLLLERLSEEHGIIKVTGEGPLPELGEKLCIIPNHACTAINLANEVIVMKNGSVYDKWPVAARGLVQ</sequence>
<evidence type="ECO:0000256" key="2">
    <source>
        <dbReference type="ARBA" id="ARBA00023239"/>
    </source>
</evidence>
<dbReference type="InterPro" id="IPR051466">
    <property type="entry name" value="D-amino_acid_metab_enzyme"/>
</dbReference>
<protein>
    <submittedName>
        <fullName evidence="4">D-TA family PLP-dependent enzyme</fullName>
    </submittedName>
</protein>
<dbReference type="EMBL" id="CP045798">
    <property type="protein sequence ID" value="QNB47210.1"/>
    <property type="molecule type" value="Genomic_DNA"/>
</dbReference>
<evidence type="ECO:0000313" key="4">
    <source>
        <dbReference type="EMBL" id="QNB47210.1"/>
    </source>
</evidence>
<dbReference type="InterPro" id="IPR042208">
    <property type="entry name" value="D-ser_dehydrat-like_sf"/>
</dbReference>
<comment type="similarity">
    <text evidence="1">Belongs to the DSD1 family.</text>
</comment>
<dbReference type="PANTHER" id="PTHR28004:SF2">
    <property type="entry name" value="D-SERINE DEHYDRATASE"/>
    <property type="match status" value="1"/>
</dbReference>
<dbReference type="GO" id="GO:0008721">
    <property type="term" value="F:D-serine ammonia-lyase activity"/>
    <property type="evidence" value="ECO:0007669"/>
    <property type="project" value="TreeGrafter"/>
</dbReference>
<dbReference type="SMART" id="SM01119">
    <property type="entry name" value="D-ser_dehydrat"/>
    <property type="match status" value="1"/>
</dbReference>
<dbReference type="Proteomes" id="UP000515847">
    <property type="component" value="Chromosome"/>
</dbReference>
<accession>A0A7G6E556</accession>
<keyword evidence="2" id="KW-0456">Lyase</keyword>
<dbReference type="GO" id="GO:0036088">
    <property type="term" value="P:D-serine catabolic process"/>
    <property type="evidence" value="ECO:0007669"/>
    <property type="project" value="TreeGrafter"/>
</dbReference>
<dbReference type="Pfam" id="PF14031">
    <property type="entry name" value="D-ser_dehydrat"/>
    <property type="match status" value="1"/>
</dbReference>
<evidence type="ECO:0000313" key="5">
    <source>
        <dbReference type="Proteomes" id="UP000515847"/>
    </source>
</evidence>
<dbReference type="SUPFAM" id="SSF51419">
    <property type="entry name" value="PLP-binding barrel"/>
    <property type="match status" value="1"/>
</dbReference>
<dbReference type="AlphaFoldDB" id="A0A7G6E556"/>
<dbReference type="Pfam" id="PF01168">
    <property type="entry name" value="Ala_racemase_N"/>
    <property type="match status" value="1"/>
</dbReference>
<dbReference type="KEGG" id="tfr:BR63_13415"/>
<organism evidence="4 5">
    <name type="scientific">Thermanaerosceptrum fracticalcis</name>
    <dbReference type="NCBI Taxonomy" id="1712410"/>
    <lineage>
        <taxon>Bacteria</taxon>
        <taxon>Bacillati</taxon>
        <taxon>Bacillota</taxon>
        <taxon>Clostridia</taxon>
        <taxon>Eubacteriales</taxon>
        <taxon>Peptococcaceae</taxon>
        <taxon>Thermanaerosceptrum</taxon>
    </lineage>
</organism>
<feature type="domain" description="D-serine dehydratase-like" evidence="3">
    <location>
        <begin position="251"/>
        <end position="348"/>
    </location>
</feature>
<evidence type="ECO:0000256" key="1">
    <source>
        <dbReference type="ARBA" id="ARBA00005323"/>
    </source>
</evidence>
<gene>
    <name evidence="4" type="ORF">BR63_13415</name>
</gene>
<reference evidence="4 5" key="1">
    <citation type="journal article" date="2019" name="Front. Microbiol.">
        <title>Thermoanaerosceptrum fracticalcis gen. nov. sp. nov., a Novel Fumarate-Fermenting Microorganism From a Deep Fractured Carbonate Aquifer of the US Great Basin.</title>
        <authorList>
            <person name="Hamilton-Brehm S.D."/>
            <person name="Stewart L.E."/>
            <person name="Zavarin M."/>
            <person name="Caldwell M."/>
            <person name="Lawson P.A."/>
            <person name="Onstott T.C."/>
            <person name="Grzymski J."/>
            <person name="Neveux I."/>
            <person name="Lollar B.S."/>
            <person name="Russell C.E."/>
            <person name="Moser D.P."/>
        </authorList>
    </citation>
    <scope>NUCLEOTIDE SEQUENCE [LARGE SCALE GENOMIC DNA]</scope>
    <source>
        <strain evidence="4 5">DRI-13</strain>
    </source>
</reference>
<dbReference type="InterPro" id="IPR001608">
    <property type="entry name" value="Ala_racemase_N"/>
</dbReference>
<dbReference type="OrthoDB" id="9788869at2"/>
<dbReference type="InterPro" id="IPR026956">
    <property type="entry name" value="D-ser_dehydrat-like_dom"/>
</dbReference>
<dbReference type="Gene3D" id="2.40.37.20">
    <property type="entry name" value="D-serine dehydratase-like domain"/>
    <property type="match status" value="1"/>
</dbReference>
<dbReference type="PANTHER" id="PTHR28004">
    <property type="entry name" value="ZGC:162816-RELATED"/>
    <property type="match status" value="1"/>
</dbReference>
<dbReference type="RefSeq" id="WP_034424090.1">
    <property type="nucleotide sequence ID" value="NZ_CP045798.1"/>
</dbReference>
<dbReference type="InterPro" id="IPR029066">
    <property type="entry name" value="PLP-binding_barrel"/>
</dbReference>
<keyword evidence="5" id="KW-1185">Reference proteome</keyword>
<proteinExistence type="inferred from homology"/>